<sequence length="257" mass="28459">MTLSPMYPHSDNPVTPVVTRAPNVGAAAEVASVLRKRIHAGEWEPGEALDSEPVLAAELGVSRNTLRSALQELAAQGLVIRRRGSGTFVTDVQAVMASNLSELTSMTQTIAAAGMDPTIRYTEKRLRAATETEIKLLRLEDNEPVIETRREVEANKAMVSVSFEVIRAGIFPPEFDVQSIHGSIFALCDLVGHSIKYASTDLHAVVGSDFGMQHEARDESFLGLYQLHFDRDHLPILFAKTYFREGRFQFSMMRVRS</sequence>
<comment type="caution">
    <text evidence="5">The sequence shown here is derived from an EMBL/GenBank/DDBJ whole genome shotgun (WGS) entry which is preliminary data.</text>
</comment>
<evidence type="ECO:0000259" key="4">
    <source>
        <dbReference type="PROSITE" id="PS50949"/>
    </source>
</evidence>
<keyword evidence="3" id="KW-0804">Transcription</keyword>
<dbReference type="EMBL" id="JAWNFV010000009">
    <property type="protein sequence ID" value="MDY5140718.1"/>
    <property type="molecule type" value="Genomic_DNA"/>
</dbReference>
<dbReference type="InterPro" id="IPR000524">
    <property type="entry name" value="Tscrpt_reg_HTH_GntR"/>
</dbReference>
<dbReference type="InterPro" id="IPR028978">
    <property type="entry name" value="Chorismate_lyase_/UTRA_dom_sf"/>
</dbReference>
<dbReference type="AlphaFoldDB" id="A0AAW9HCH5"/>
<dbReference type="Pfam" id="PF00392">
    <property type="entry name" value="GntR"/>
    <property type="match status" value="1"/>
</dbReference>
<dbReference type="CDD" id="cd07377">
    <property type="entry name" value="WHTH_GntR"/>
    <property type="match status" value="1"/>
</dbReference>
<evidence type="ECO:0000256" key="3">
    <source>
        <dbReference type="ARBA" id="ARBA00023163"/>
    </source>
</evidence>
<dbReference type="SUPFAM" id="SSF64288">
    <property type="entry name" value="Chorismate lyase-like"/>
    <property type="match status" value="1"/>
</dbReference>
<evidence type="ECO:0000313" key="7">
    <source>
        <dbReference type="Proteomes" id="UP001284901"/>
    </source>
</evidence>
<reference evidence="5 7" key="1">
    <citation type="submission" date="2023-10" db="EMBL/GenBank/DDBJ databases">
        <title>Whole Genome based description of the genera Actinobaculum and Actinotignum reveals a complex phylogenetic relationship within the species included in the genus Actinotignum.</title>
        <authorList>
            <person name="Jensen C.S."/>
            <person name="Dargis R."/>
            <person name="Kemp M."/>
            <person name="Christensen J.J."/>
        </authorList>
    </citation>
    <scope>NUCLEOTIDE SEQUENCE</scope>
    <source>
        <strain evidence="6 7">SLA_B089</strain>
        <strain evidence="5">SLA_B245</strain>
    </source>
</reference>
<dbReference type="InterPro" id="IPR011663">
    <property type="entry name" value="UTRA"/>
</dbReference>
<dbReference type="EMBL" id="JAWNFY010000011">
    <property type="protein sequence ID" value="MDY5146371.1"/>
    <property type="molecule type" value="Genomic_DNA"/>
</dbReference>
<dbReference type="Gene3D" id="3.40.1410.10">
    <property type="entry name" value="Chorismate lyase-like"/>
    <property type="match status" value="1"/>
</dbReference>
<dbReference type="Gene3D" id="1.10.10.10">
    <property type="entry name" value="Winged helix-like DNA-binding domain superfamily/Winged helix DNA-binding domain"/>
    <property type="match status" value="1"/>
</dbReference>
<accession>A0AAW9HCH5</accession>
<dbReference type="InterPro" id="IPR036388">
    <property type="entry name" value="WH-like_DNA-bd_sf"/>
</dbReference>
<dbReference type="RefSeq" id="WP_087069800.1">
    <property type="nucleotide sequence ID" value="NZ_CAUPFC010000011.1"/>
</dbReference>
<dbReference type="GeneID" id="92813723"/>
<dbReference type="Proteomes" id="UP001288320">
    <property type="component" value="Unassembled WGS sequence"/>
</dbReference>
<dbReference type="GO" id="GO:0003700">
    <property type="term" value="F:DNA-binding transcription factor activity"/>
    <property type="evidence" value="ECO:0007669"/>
    <property type="project" value="InterPro"/>
</dbReference>
<dbReference type="Pfam" id="PF07702">
    <property type="entry name" value="UTRA"/>
    <property type="match status" value="1"/>
</dbReference>
<dbReference type="PRINTS" id="PR00035">
    <property type="entry name" value="HTHGNTR"/>
</dbReference>
<evidence type="ECO:0000313" key="8">
    <source>
        <dbReference type="Proteomes" id="UP001288320"/>
    </source>
</evidence>
<dbReference type="GO" id="GO:0003677">
    <property type="term" value="F:DNA binding"/>
    <property type="evidence" value="ECO:0007669"/>
    <property type="project" value="UniProtKB-KW"/>
</dbReference>
<dbReference type="PROSITE" id="PS50949">
    <property type="entry name" value="HTH_GNTR"/>
    <property type="match status" value="1"/>
</dbReference>
<name>A0AAW9HCH5_9ACTO</name>
<feature type="domain" description="HTH gntR-type" evidence="4">
    <location>
        <begin position="24"/>
        <end position="92"/>
    </location>
</feature>
<gene>
    <name evidence="5" type="ORF">R6G74_05245</name>
    <name evidence="6" type="ORF">R6P33_04950</name>
</gene>
<keyword evidence="1" id="KW-0805">Transcription regulation</keyword>
<evidence type="ECO:0000256" key="2">
    <source>
        <dbReference type="ARBA" id="ARBA00023125"/>
    </source>
</evidence>
<keyword evidence="7" id="KW-1185">Reference proteome</keyword>
<evidence type="ECO:0000313" key="6">
    <source>
        <dbReference type="EMBL" id="MDY5146371.1"/>
    </source>
</evidence>
<dbReference type="GO" id="GO:0045892">
    <property type="term" value="P:negative regulation of DNA-templated transcription"/>
    <property type="evidence" value="ECO:0007669"/>
    <property type="project" value="TreeGrafter"/>
</dbReference>
<keyword evidence="2" id="KW-0238">DNA-binding</keyword>
<organism evidence="5 8">
    <name type="scientific">Actinotignum timonense</name>
    <dbReference type="NCBI Taxonomy" id="1870995"/>
    <lineage>
        <taxon>Bacteria</taxon>
        <taxon>Bacillati</taxon>
        <taxon>Actinomycetota</taxon>
        <taxon>Actinomycetes</taxon>
        <taxon>Actinomycetales</taxon>
        <taxon>Actinomycetaceae</taxon>
        <taxon>Actinotignum</taxon>
    </lineage>
</organism>
<protein>
    <submittedName>
        <fullName evidence="5">GntR family transcriptional regulator</fullName>
    </submittedName>
</protein>
<dbReference type="Proteomes" id="UP001284901">
    <property type="component" value="Unassembled WGS sequence"/>
</dbReference>
<dbReference type="PANTHER" id="PTHR44846:SF17">
    <property type="entry name" value="GNTR-FAMILY TRANSCRIPTIONAL REGULATOR"/>
    <property type="match status" value="1"/>
</dbReference>
<proteinExistence type="predicted"/>
<dbReference type="SMART" id="SM00345">
    <property type="entry name" value="HTH_GNTR"/>
    <property type="match status" value="1"/>
</dbReference>
<dbReference type="InterPro" id="IPR036390">
    <property type="entry name" value="WH_DNA-bd_sf"/>
</dbReference>
<evidence type="ECO:0000256" key="1">
    <source>
        <dbReference type="ARBA" id="ARBA00023015"/>
    </source>
</evidence>
<dbReference type="PANTHER" id="PTHR44846">
    <property type="entry name" value="MANNOSYL-D-GLYCERATE TRANSPORT/METABOLISM SYSTEM REPRESSOR MNGR-RELATED"/>
    <property type="match status" value="1"/>
</dbReference>
<evidence type="ECO:0000313" key="5">
    <source>
        <dbReference type="EMBL" id="MDY5140718.1"/>
    </source>
</evidence>
<dbReference type="SUPFAM" id="SSF46785">
    <property type="entry name" value="Winged helix' DNA-binding domain"/>
    <property type="match status" value="1"/>
</dbReference>
<dbReference type="InterPro" id="IPR050679">
    <property type="entry name" value="Bact_HTH_transcr_reg"/>
</dbReference>